<dbReference type="AlphaFoldDB" id="A0A2A8BSH5"/>
<evidence type="ECO:0000313" key="2">
    <source>
        <dbReference type="Proteomes" id="UP000220621"/>
    </source>
</evidence>
<proteinExistence type="predicted"/>
<accession>A0A2A8BSH5</accession>
<comment type="caution">
    <text evidence="1">The sequence shown here is derived from an EMBL/GenBank/DDBJ whole genome shotgun (WGS) entry which is preliminary data.</text>
</comment>
<sequence>METVYRQRTGNFIEPKTKSPIIPKRSGKLTDLIKMTDDLLEKKYDFVKPIYKVVEYYDPKQSRKSKSSKPQAFRSDRLLYKETIYYEALMTKSPNLLN</sequence>
<dbReference type="Proteomes" id="UP000220621">
    <property type="component" value="Unassembled WGS sequence"/>
</dbReference>
<reference evidence="1 2" key="1">
    <citation type="submission" date="2017-09" db="EMBL/GenBank/DDBJ databases">
        <title>Large-scale bioinformatics analysis of Bacillus genomes uncovers conserved roles of natural products in bacterial physiology.</title>
        <authorList>
            <consortium name="Agbiome Team Llc"/>
            <person name="Bleich R.M."/>
            <person name="Grubbs K.J."/>
            <person name="Santa Maria K.C."/>
            <person name="Allen S.E."/>
            <person name="Farag S."/>
            <person name="Shank E.A."/>
            <person name="Bowers A."/>
        </authorList>
    </citation>
    <scope>NUCLEOTIDE SEQUENCE [LARGE SCALE GENOMIC DNA]</scope>
    <source>
        <strain evidence="1 2">AFS010764</strain>
    </source>
</reference>
<protein>
    <submittedName>
        <fullName evidence="1">Uncharacterized protein</fullName>
    </submittedName>
</protein>
<evidence type="ECO:0000313" key="1">
    <source>
        <dbReference type="EMBL" id="PEM57612.1"/>
    </source>
</evidence>
<gene>
    <name evidence="1" type="ORF">CN611_07305</name>
</gene>
<name>A0A2A8BSH5_9BACI</name>
<dbReference type="RefSeq" id="WP_098102058.1">
    <property type="nucleotide sequence ID" value="NZ_NUDL01000020.1"/>
</dbReference>
<dbReference type="EMBL" id="NUDL01000020">
    <property type="protein sequence ID" value="PEM57612.1"/>
    <property type="molecule type" value="Genomic_DNA"/>
</dbReference>
<organism evidence="1 2">
    <name type="scientific">Bacillus wiedmannii</name>
    <dbReference type="NCBI Taxonomy" id="1890302"/>
    <lineage>
        <taxon>Bacteria</taxon>
        <taxon>Bacillati</taxon>
        <taxon>Bacillota</taxon>
        <taxon>Bacilli</taxon>
        <taxon>Bacillales</taxon>
        <taxon>Bacillaceae</taxon>
        <taxon>Bacillus</taxon>
        <taxon>Bacillus cereus group</taxon>
    </lineage>
</organism>